<organism evidence="1 2">
    <name type="scientific">Escallonia rubra</name>
    <dbReference type="NCBI Taxonomy" id="112253"/>
    <lineage>
        <taxon>Eukaryota</taxon>
        <taxon>Viridiplantae</taxon>
        <taxon>Streptophyta</taxon>
        <taxon>Embryophyta</taxon>
        <taxon>Tracheophyta</taxon>
        <taxon>Spermatophyta</taxon>
        <taxon>Magnoliopsida</taxon>
        <taxon>eudicotyledons</taxon>
        <taxon>Gunneridae</taxon>
        <taxon>Pentapetalae</taxon>
        <taxon>asterids</taxon>
        <taxon>campanulids</taxon>
        <taxon>Escalloniales</taxon>
        <taxon>Escalloniaceae</taxon>
        <taxon>Escallonia</taxon>
    </lineage>
</organism>
<reference evidence="1" key="1">
    <citation type="submission" date="2022-12" db="EMBL/GenBank/DDBJ databases">
        <title>Draft genome assemblies for two species of Escallonia (Escalloniales).</title>
        <authorList>
            <person name="Chanderbali A."/>
            <person name="Dervinis C."/>
            <person name="Anghel I."/>
            <person name="Soltis D."/>
            <person name="Soltis P."/>
            <person name="Zapata F."/>
        </authorList>
    </citation>
    <scope>NUCLEOTIDE SEQUENCE</scope>
    <source>
        <strain evidence="1">UCBG92.1500</strain>
        <tissue evidence="1">Leaf</tissue>
    </source>
</reference>
<dbReference type="EMBL" id="JAVXUO010002539">
    <property type="protein sequence ID" value="KAK2972069.1"/>
    <property type="molecule type" value="Genomic_DNA"/>
</dbReference>
<comment type="caution">
    <text evidence="1">The sequence shown here is derived from an EMBL/GenBank/DDBJ whole genome shotgun (WGS) entry which is preliminary data.</text>
</comment>
<protein>
    <submittedName>
        <fullName evidence="1">Uncharacterized protein</fullName>
    </submittedName>
</protein>
<evidence type="ECO:0000313" key="1">
    <source>
        <dbReference type="EMBL" id="KAK2972069.1"/>
    </source>
</evidence>
<accession>A0AA88QUN8</accession>
<dbReference type="AlphaFoldDB" id="A0AA88QUN8"/>
<proteinExistence type="predicted"/>
<keyword evidence="2" id="KW-1185">Reference proteome</keyword>
<dbReference type="Proteomes" id="UP001187471">
    <property type="component" value="Unassembled WGS sequence"/>
</dbReference>
<evidence type="ECO:0000313" key="2">
    <source>
        <dbReference type="Proteomes" id="UP001187471"/>
    </source>
</evidence>
<sequence>MPNGTNNAAMFTAKNAFDTILWKKHEEEGLLALLKGLLPDSCGSHLARPSWEVLLTKKTTAIWDFLPTRNTVLDQSGDVLLHGSGRLHVVVKLLTFPSFETQKTLTAIANFLI</sequence>
<gene>
    <name evidence="1" type="ORF">RJ640_010232</name>
</gene>
<name>A0AA88QUN8_9ASTE</name>